<proteinExistence type="predicted"/>
<sequence>MSDGALPHKVIAGSREVIVGLTGRCCCCSLASGCSYLSRSSSLPSVT</sequence>
<dbReference type="EMBL" id="GBRH01193167">
    <property type="protein sequence ID" value="JAE04729.1"/>
    <property type="molecule type" value="Transcribed_RNA"/>
</dbReference>
<reference evidence="1" key="2">
    <citation type="journal article" date="2015" name="Data Brief">
        <title>Shoot transcriptome of the giant reed, Arundo donax.</title>
        <authorList>
            <person name="Barrero R.A."/>
            <person name="Guerrero F.D."/>
            <person name="Moolhuijzen P."/>
            <person name="Goolsby J.A."/>
            <person name="Tidwell J."/>
            <person name="Bellgard S.E."/>
            <person name="Bellgard M.I."/>
        </authorList>
    </citation>
    <scope>NUCLEOTIDE SEQUENCE</scope>
    <source>
        <tissue evidence="1">Shoot tissue taken approximately 20 cm above the soil surface</tissue>
    </source>
</reference>
<name>A0A0A9F0I6_ARUDO</name>
<protein>
    <submittedName>
        <fullName evidence="1">Uncharacterized protein</fullName>
    </submittedName>
</protein>
<evidence type="ECO:0000313" key="1">
    <source>
        <dbReference type="EMBL" id="JAE04729.1"/>
    </source>
</evidence>
<accession>A0A0A9F0I6</accession>
<organism evidence="1">
    <name type="scientific">Arundo donax</name>
    <name type="common">Giant reed</name>
    <name type="synonym">Donax arundinaceus</name>
    <dbReference type="NCBI Taxonomy" id="35708"/>
    <lineage>
        <taxon>Eukaryota</taxon>
        <taxon>Viridiplantae</taxon>
        <taxon>Streptophyta</taxon>
        <taxon>Embryophyta</taxon>
        <taxon>Tracheophyta</taxon>
        <taxon>Spermatophyta</taxon>
        <taxon>Magnoliopsida</taxon>
        <taxon>Liliopsida</taxon>
        <taxon>Poales</taxon>
        <taxon>Poaceae</taxon>
        <taxon>PACMAD clade</taxon>
        <taxon>Arundinoideae</taxon>
        <taxon>Arundineae</taxon>
        <taxon>Arundo</taxon>
    </lineage>
</organism>
<dbReference type="AlphaFoldDB" id="A0A0A9F0I6"/>
<reference evidence="1" key="1">
    <citation type="submission" date="2014-09" db="EMBL/GenBank/DDBJ databases">
        <authorList>
            <person name="Magalhaes I.L.F."/>
            <person name="Oliveira U."/>
            <person name="Santos F.R."/>
            <person name="Vidigal T.H.D.A."/>
            <person name="Brescovit A.D."/>
            <person name="Santos A.J."/>
        </authorList>
    </citation>
    <scope>NUCLEOTIDE SEQUENCE</scope>
    <source>
        <tissue evidence="1">Shoot tissue taken approximately 20 cm above the soil surface</tissue>
    </source>
</reference>